<dbReference type="Proteomes" id="UP000535182">
    <property type="component" value="Unassembled WGS sequence"/>
</dbReference>
<reference evidence="4 5" key="1">
    <citation type="submission" date="2020-08" db="EMBL/GenBank/DDBJ databases">
        <title>Genomic Encyclopedia of Type Strains, Phase IV (KMG-V): Genome sequencing to study the core and pangenomes of soil and plant-associated prokaryotes.</title>
        <authorList>
            <person name="Whitman W."/>
        </authorList>
    </citation>
    <scope>NUCLEOTIDE SEQUENCE [LARGE SCALE GENOMIC DNA]</scope>
    <source>
        <strain evidence="4 5">X5P2</strain>
    </source>
</reference>
<evidence type="ECO:0000313" key="5">
    <source>
        <dbReference type="Proteomes" id="UP000535182"/>
    </source>
</evidence>
<dbReference type="GO" id="GO:0016618">
    <property type="term" value="F:hydroxypyruvate reductase [NAD(P)H] activity"/>
    <property type="evidence" value="ECO:0007669"/>
    <property type="project" value="TreeGrafter"/>
</dbReference>
<protein>
    <submittedName>
        <fullName evidence="4">Phosphoglycerate dehydrogenase-like enzyme</fullName>
    </submittedName>
</protein>
<dbReference type="GO" id="GO:0030267">
    <property type="term" value="F:glyoxylate reductase (NADPH) activity"/>
    <property type="evidence" value="ECO:0007669"/>
    <property type="project" value="TreeGrafter"/>
</dbReference>
<dbReference type="InterPro" id="IPR036291">
    <property type="entry name" value="NAD(P)-bd_dom_sf"/>
</dbReference>
<dbReference type="PANTHER" id="PTHR10996:SF178">
    <property type="entry name" value="2-HYDROXYACID DEHYDROGENASE YGL185C-RELATED"/>
    <property type="match status" value="1"/>
</dbReference>
<dbReference type="GO" id="GO:0051287">
    <property type="term" value="F:NAD binding"/>
    <property type="evidence" value="ECO:0007669"/>
    <property type="project" value="InterPro"/>
</dbReference>
<dbReference type="Gene3D" id="3.40.50.720">
    <property type="entry name" value="NAD(P)-binding Rossmann-like Domain"/>
    <property type="match status" value="2"/>
</dbReference>
<sequence length="261" mass="27501">MFIQVLSDGYEGVDMDAATELGIRVSNSPGDITQNADSVAEYTVLLMLATARHLSVALASVHDPSIVKPGHGGSLMGAKVCIVGIGSIGAKIAHRLLAFGAHVTAVDRSPTRAPKYIPTSPLDDLKKAVADADFVVLSVRATKENTHMIDADVMSSMKKGAILINIARGSLVDEEALCHAIKSGHLGGAGLDVEEHEPVPLDDPLLTLPQVFITPHEAGLTDLNVRGTVEYALSVLANIKANQPIDSQLNNPVPRRVSLSN</sequence>
<comment type="caution">
    <text evidence="4">The sequence shown here is derived from an EMBL/GenBank/DDBJ whole genome shotgun (WGS) entry which is preliminary data.</text>
</comment>
<dbReference type="EMBL" id="JACHEB010000008">
    <property type="protein sequence ID" value="MBB5330017.1"/>
    <property type="molecule type" value="Genomic_DNA"/>
</dbReference>
<name>A0A9X0QGI6_9BACT</name>
<dbReference type="GO" id="GO:0005829">
    <property type="term" value="C:cytosol"/>
    <property type="evidence" value="ECO:0007669"/>
    <property type="project" value="TreeGrafter"/>
</dbReference>
<dbReference type="PROSITE" id="PS00671">
    <property type="entry name" value="D_2_HYDROXYACID_DH_3"/>
    <property type="match status" value="1"/>
</dbReference>
<keyword evidence="5" id="KW-1185">Reference proteome</keyword>
<evidence type="ECO:0000256" key="1">
    <source>
        <dbReference type="ARBA" id="ARBA00023002"/>
    </source>
</evidence>
<dbReference type="SUPFAM" id="SSF52283">
    <property type="entry name" value="Formate/glycerate dehydrogenase catalytic domain-like"/>
    <property type="match status" value="1"/>
</dbReference>
<organism evidence="4 5">
    <name type="scientific">Tunturiibacter gelidiferens</name>
    <dbReference type="NCBI Taxonomy" id="3069689"/>
    <lineage>
        <taxon>Bacteria</taxon>
        <taxon>Pseudomonadati</taxon>
        <taxon>Acidobacteriota</taxon>
        <taxon>Terriglobia</taxon>
        <taxon>Terriglobales</taxon>
        <taxon>Acidobacteriaceae</taxon>
        <taxon>Tunturiibacter</taxon>
    </lineage>
</organism>
<proteinExistence type="predicted"/>
<feature type="domain" description="D-isomer specific 2-hydroxyacid dehydrogenase NAD-binding" evidence="3">
    <location>
        <begin position="45"/>
        <end position="217"/>
    </location>
</feature>
<evidence type="ECO:0000313" key="4">
    <source>
        <dbReference type="EMBL" id="MBB5330017.1"/>
    </source>
</evidence>
<evidence type="ECO:0000259" key="3">
    <source>
        <dbReference type="Pfam" id="PF02826"/>
    </source>
</evidence>
<dbReference type="SUPFAM" id="SSF51735">
    <property type="entry name" value="NAD(P)-binding Rossmann-fold domains"/>
    <property type="match status" value="1"/>
</dbReference>
<keyword evidence="2" id="KW-0520">NAD</keyword>
<dbReference type="AlphaFoldDB" id="A0A9X0QGI6"/>
<dbReference type="InterPro" id="IPR050223">
    <property type="entry name" value="D-isomer_2-hydroxyacid_DH"/>
</dbReference>
<dbReference type="Pfam" id="PF02826">
    <property type="entry name" value="2-Hacid_dh_C"/>
    <property type="match status" value="1"/>
</dbReference>
<dbReference type="InterPro" id="IPR029753">
    <property type="entry name" value="D-isomer_DH_CS"/>
</dbReference>
<dbReference type="PANTHER" id="PTHR10996">
    <property type="entry name" value="2-HYDROXYACID DEHYDROGENASE-RELATED"/>
    <property type="match status" value="1"/>
</dbReference>
<accession>A0A9X0QGI6</accession>
<gene>
    <name evidence="4" type="ORF">HDF14_003646</name>
</gene>
<keyword evidence="1" id="KW-0560">Oxidoreductase</keyword>
<dbReference type="InterPro" id="IPR006140">
    <property type="entry name" value="D-isomer_DH_NAD-bd"/>
</dbReference>
<evidence type="ECO:0000256" key="2">
    <source>
        <dbReference type="ARBA" id="ARBA00023027"/>
    </source>
</evidence>